<keyword evidence="2" id="KW-0812">Transmembrane</keyword>
<reference evidence="4 5" key="1">
    <citation type="submission" date="2019-07" db="EMBL/GenBank/DDBJ databases">
        <authorList>
            <person name="Zhou L.-Y."/>
        </authorList>
    </citation>
    <scope>NUCLEOTIDE SEQUENCE [LARGE SCALE GENOMIC DNA]</scope>
    <source>
        <strain evidence="4 5">YIM 101269</strain>
    </source>
</reference>
<dbReference type="GO" id="GO:0080120">
    <property type="term" value="P:CAAX-box protein maturation"/>
    <property type="evidence" value="ECO:0007669"/>
    <property type="project" value="UniProtKB-ARBA"/>
</dbReference>
<keyword evidence="4" id="KW-0378">Hydrolase</keyword>
<evidence type="ECO:0000313" key="5">
    <source>
        <dbReference type="Proteomes" id="UP000317638"/>
    </source>
</evidence>
<dbReference type="Proteomes" id="UP000317638">
    <property type="component" value="Unassembled WGS sequence"/>
</dbReference>
<feature type="transmembrane region" description="Helical" evidence="2">
    <location>
        <begin position="181"/>
        <end position="204"/>
    </location>
</feature>
<feature type="domain" description="CAAX prenyl protease 2/Lysostaphin resistance protein A-like" evidence="3">
    <location>
        <begin position="219"/>
        <end position="314"/>
    </location>
</feature>
<feature type="transmembrane region" description="Helical" evidence="2">
    <location>
        <begin position="279"/>
        <end position="296"/>
    </location>
</feature>
<dbReference type="PANTHER" id="PTHR36435:SF1">
    <property type="entry name" value="CAAX AMINO TERMINAL PROTEASE FAMILY PROTEIN"/>
    <property type="match status" value="1"/>
</dbReference>
<dbReference type="GO" id="GO:0004175">
    <property type="term" value="F:endopeptidase activity"/>
    <property type="evidence" value="ECO:0007669"/>
    <property type="project" value="UniProtKB-ARBA"/>
</dbReference>
<organism evidence="4 5">
    <name type="scientific">Tessaracoccus rhinocerotis</name>
    <dbReference type="NCBI Taxonomy" id="1689449"/>
    <lineage>
        <taxon>Bacteria</taxon>
        <taxon>Bacillati</taxon>
        <taxon>Actinomycetota</taxon>
        <taxon>Actinomycetes</taxon>
        <taxon>Propionibacteriales</taxon>
        <taxon>Propionibacteriaceae</taxon>
        <taxon>Tessaracoccus</taxon>
    </lineage>
</organism>
<dbReference type="GO" id="GO:0008237">
    <property type="term" value="F:metallopeptidase activity"/>
    <property type="evidence" value="ECO:0007669"/>
    <property type="project" value="UniProtKB-KW"/>
</dbReference>
<dbReference type="InterPro" id="IPR052710">
    <property type="entry name" value="CAAX_protease"/>
</dbReference>
<evidence type="ECO:0000256" key="2">
    <source>
        <dbReference type="SAM" id="Phobius"/>
    </source>
</evidence>
<keyword evidence="2" id="KW-0472">Membrane</keyword>
<evidence type="ECO:0000256" key="1">
    <source>
        <dbReference type="SAM" id="MobiDB-lite"/>
    </source>
</evidence>
<dbReference type="Pfam" id="PF02517">
    <property type="entry name" value="Rce1-like"/>
    <property type="match status" value="1"/>
</dbReference>
<feature type="transmembrane region" description="Helical" evidence="2">
    <location>
        <begin position="255"/>
        <end position="273"/>
    </location>
</feature>
<dbReference type="PANTHER" id="PTHR36435">
    <property type="entry name" value="SLR1288 PROTEIN"/>
    <property type="match status" value="1"/>
</dbReference>
<feature type="transmembrane region" description="Helical" evidence="2">
    <location>
        <begin position="92"/>
        <end position="119"/>
    </location>
</feature>
<proteinExistence type="predicted"/>
<evidence type="ECO:0000313" key="4">
    <source>
        <dbReference type="EMBL" id="TRY19631.1"/>
    </source>
</evidence>
<dbReference type="AlphaFoldDB" id="A0A553K4M2"/>
<keyword evidence="2" id="KW-1133">Transmembrane helix</keyword>
<feature type="transmembrane region" description="Helical" evidence="2">
    <location>
        <begin position="216"/>
        <end position="234"/>
    </location>
</feature>
<dbReference type="EMBL" id="VKKG01000001">
    <property type="protein sequence ID" value="TRY19631.1"/>
    <property type="molecule type" value="Genomic_DNA"/>
</dbReference>
<accession>A0A553K4M2</accession>
<protein>
    <submittedName>
        <fullName evidence="4">CPBP family intramembrane metalloprotease</fullName>
    </submittedName>
</protein>
<evidence type="ECO:0000259" key="3">
    <source>
        <dbReference type="Pfam" id="PF02517"/>
    </source>
</evidence>
<keyword evidence="4" id="KW-0482">Metalloprotease</keyword>
<feature type="transmembrane region" description="Helical" evidence="2">
    <location>
        <begin position="339"/>
        <end position="357"/>
    </location>
</feature>
<dbReference type="OrthoDB" id="2680086at2"/>
<dbReference type="InterPro" id="IPR003675">
    <property type="entry name" value="Rce1/LyrA-like_dom"/>
</dbReference>
<dbReference type="RefSeq" id="WP_143936717.1">
    <property type="nucleotide sequence ID" value="NZ_VKKG01000001.1"/>
</dbReference>
<feature type="compositionally biased region" description="Gly residues" evidence="1">
    <location>
        <begin position="1"/>
        <end position="12"/>
    </location>
</feature>
<feature type="region of interest" description="Disordered" evidence="1">
    <location>
        <begin position="1"/>
        <end position="52"/>
    </location>
</feature>
<keyword evidence="5" id="KW-1185">Reference proteome</keyword>
<keyword evidence="4" id="KW-0645">Protease</keyword>
<gene>
    <name evidence="4" type="ORF">FOJ82_01675</name>
</gene>
<name>A0A553K4M2_9ACTN</name>
<dbReference type="GO" id="GO:0006508">
    <property type="term" value="P:proteolysis"/>
    <property type="evidence" value="ECO:0007669"/>
    <property type="project" value="UniProtKB-KW"/>
</dbReference>
<comment type="caution">
    <text evidence="4">The sequence shown here is derived from an EMBL/GenBank/DDBJ whole genome shotgun (WGS) entry which is preliminary data.</text>
</comment>
<sequence length="374" mass="39591">MTGPGPETGPGGVPGPPPPAGGNWAPPGTWRPPAQQPHAGFPPPVQQPLRAGFPPPVQYQRPIAVRPPALPTQPREYQEFWRTPGVPVWKPLVAVLLGAVGFLLISLLVSAAGIFYDIATSGTTIDEVLAGLLEGEISQAVFVANSVALGLMVALSFLLQRIVGQPPGFLSSVVGRVRWRWMLTCFGISIVAVGLLTAVELALVGWDGLNLAPQPGWPLLLLAILLVTPFQAAGEEYLVRGVLFRAVGALLPHRLLGLALGAVVSSLVFVLLHSAADPWLNLVYFCMGLLFCHLTWRTGGLEAAVAMHAANNLLGLAFVPFQEWGGIFDRSEGVAGPEVLIQLVLLVAAGVVIEVLARRRGIVRRSAPAADRAI</sequence>
<feature type="transmembrane region" description="Helical" evidence="2">
    <location>
        <begin position="139"/>
        <end position="160"/>
    </location>
</feature>